<dbReference type="KEGG" id="pbor:BSF38_04377"/>
<sequence>MKSPIATLALLGSLAGGTAWAQTAPKRAASEPPAAAELHEDAVQSAINAPTVTAVPEPTPVDQLKAPTIDLPNDPIEPYLLTKNNGPFMVMAKVFRGPDSQKMALALCKELREEYHLPAYILRDKDWPGKHNIRGIPPQADPRAIQGNVKIPEKFRTYDEAAVLVGDEKTLKASEQLHHKVKKIKPKCLEGMSSIFPWRDGLIKSIRTTNPYVSAQDLYPHKRDDLIVRMNTTAWSIANCPGQYTLQVAEFSGRTTFNEKDENFRGPLALLNSPLRKAAGEAEELAAALKKDREVQQLGQPIYVFHDRTASRVYIGSFQSDRDPQAVQVREALVKMAVPLMDRKRTGGAVDTMIVPATMLTDLSVIKTQFEK</sequence>
<dbReference type="STRING" id="1387353.BSF38_04377"/>
<dbReference type="Proteomes" id="UP000186309">
    <property type="component" value="Chromosome"/>
</dbReference>
<protein>
    <submittedName>
        <fullName evidence="2">Uncharacterized protein</fullName>
    </submittedName>
</protein>
<accession>A0A1U7CVB5</accession>
<keyword evidence="3" id="KW-1185">Reference proteome</keyword>
<gene>
    <name evidence="2" type="ORF">BSF38_04377</name>
</gene>
<dbReference type="EMBL" id="CP019082">
    <property type="protein sequence ID" value="APW62823.1"/>
    <property type="molecule type" value="Genomic_DNA"/>
</dbReference>
<evidence type="ECO:0000256" key="1">
    <source>
        <dbReference type="SAM" id="SignalP"/>
    </source>
</evidence>
<organism evidence="2 3">
    <name type="scientific">Paludisphaera borealis</name>
    <dbReference type="NCBI Taxonomy" id="1387353"/>
    <lineage>
        <taxon>Bacteria</taxon>
        <taxon>Pseudomonadati</taxon>
        <taxon>Planctomycetota</taxon>
        <taxon>Planctomycetia</taxon>
        <taxon>Isosphaerales</taxon>
        <taxon>Isosphaeraceae</taxon>
        <taxon>Paludisphaera</taxon>
    </lineage>
</organism>
<dbReference type="RefSeq" id="WP_076349207.1">
    <property type="nucleotide sequence ID" value="NZ_CP019082.1"/>
</dbReference>
<dbReference type="AlphaFoldDB" id="A0A1U7CVB5"/>
<feature type="signal peptide" evidence="1">
    <location>
        <begin position="1"/>
        <end position="21"/>
    </location>
</feature>
<dbReference type="OrthoDB" id="248327at2"/>
<evidence type="ECO:0000313" key="3">
    <source>
        <dbReference type="Proteomes" id="UP000186309"/>
    </source>
</evidence>
<reference evidence="3" key="1">
    <citation type="submission" date="2016-12" db="EMBL/GenBank/DDBJ databases">
        <title>Comparative genomics of four Isosphaeraceae planctomycetes: a common pool of plasmids and glycoside hydrolase genes.</title>
        <authorList>
            <person name="Ivanova A."/>
        </authorList>
    </citation>
    <scope>NUCLEOTIDE SEQUENCE [LARGE SCALE GENOMIC DNA]</scope>
    <source>
        <strain evidence="3">PX4</strain>
    </source>
</reference>
<proteinExistence type="predicted"/>
<feature type="chain" id="PRO_5012933917" evidence="1">
    <location>
        <begin position="22"/>
        <end position="372"/>
    </location>
</feature>
<evidence type="ECO:0000313" key="2">
    <source>
        <dbReference type="EMBL" id="APW62823.1"/>
    </source>
</evidence>
<name>A0A1U7CVB5_9BACT</name>
<keyword evidence="1" id="KW-0732">Signal</keyword>